<comment type="subcellular location">
    <subcellularLocation>
        <location evidence="1">Membrane</location>
        <topology evidence="1">Multi-pass membrane protein</topology>
    </subcellularLocation>
</comment>
<evidence type="ECO:0000256" key="6">
    <source>
        <dbReference type="SAM" id="Phobius"/>
    </source>
</evidence>
<feature type="transmembrane region" description="Helical" evidence="6">
    <location>
        <begin position="118"/>
        <end position="142"/>
    </location>
</feature>
<evidence type="ECO:0000259" key="7">
    <source>
        <dbReference type="Pfam" id="PF08510"/>
    </source>
</evidence>
<name>A0AAD9FV07_PAPLA</name>
<dbReference type="Pfam" id="PF08510">
    <property type="entry name" value="PIG-P"/>
    <property type="match status" value="1"/>
</dbReference>
<organism evidence="8 9">
    <name type="scientific">Papiliotrema laurentii</name>
    <name type="common">Cryptococcus laurentii</name>
    <dbReference type="NCBI Taxonomy" id="5418"/>
    <lineage>
        <taxon>Eukaryota</taxon>
        <taxon>Fungi</taxon>
        <taxon>Dikarya</taxon>
        <taxon>Basidiomycota</taxon>
        <taxon>Agaricomycotina</taxon>
        <taxon>Tremellomycetes</taxon>
        <taxon>Tremellales</taxon>
        <taxon>Rhynchogastremaceae</taxon>
        <taxon>Papiliotrema</taxon>
    </lineage>
</organism>
<evidence type="ECO:0000256" key="5">
    <source>
        <dbReference type="SAM" id="MobiDB-lite"/>
    </source>
</evidence>
<dbReference type="Proteomes" id="UP001182556">
    <property type="component" value="Unassembled WGS sequence"/>
</dbReference>
<protein>
    <submittedName>
        <fullName evidence="8">PIG-P-domain-containing protein</fullName>
    </submittedName>
</protein>
<evidence type="ECO:0000256" key="3">
    <source>
        <dbReference type="ARBA" id="ARBA00022989"/>
    </source>
</evidence>
<dbReference type="InterPro" id="IPR052263">
    <property type="entry name" value="GPI_Anchor_Biosynth"/>
</dbReference>
<dbReference type="InterPro" id="IPR013717">
    <property type="entry name" value="PIG-P"/>
</dbReference>
<keyword evidence="4 6" id="KW-0472">Membrane</keyword>
<dbReference type="GO" id="GO:0006506">
    <property type="term" value="P:GPI anchor biosynthetic process"/>
    <property type="evidence" value="ECO:0007669"/>
    <property type="project" value="TreeGrafter"/>
</dbReference>
<comment type="caution">
    <text evidence="8">The sequence shown here is derived from an EMBL/GenBank/DDBJ whole genome shotgun (WGS) entry which is preliminary data.</text>
</comment>
<dbReference type="EMBL" id="JAODAN010000002">
    <property type="protein sequence ID" value="KAK1926636.1"/>
    <property type="molecule type" value="Genomic_DNA"/>
</dbReference>
<feature type="transmembrane region" description="Helical" evidence="6">
    <location>
        <begin position="76"/>
        <end position="98"/>
    </location>
</feature>
<gene>
    <name evidence="8" type="ORF">DB88DRAFT_175261</name>
</gene>
<keyword evidence="9" id="KW-1185">Reference proteome</keyword>
<feature type="region of interest" description="Disordered" evidence="5">
    <location>
        <begin position="1"/>
        <end position="38"/>
    </location>
</feature>
<evidence type="ECO:0000256" key="2">
    <source>
        <dbReference type="ARBA" id="ARBA00022692"/>
    </source>
</evidence>
<dbReference type="AlphaFoldDB" id="A0AAD9FV07"/>
<proteinExistence type="predicted"/>
<evidence type="ECO:0000256" key="4">
    <source>
        <dbReference type="ARBA" id="ARBA00023136"/>
    </source>
</evidence>
<feature type="domain" description="PIG-P" evidence="7">
    <location>
        <begin position="74"/>
        <end position="153"/>
    </location>
</feature>
<evidence type="ECO:0000313" key="9">
    <source>
        <dbReference type="Proteomes" id="UP001182556"/>
    </source>
</evidence>
<reference evidence="8" key="1">
    <citation type="submission" date="2023-02" db="EMBL/GenBank/DDBJ databases">
        <title>Identification and recombinant expression of a fungal hydrolase from Papiliotrema laurentii that hydrolyzes apple cutin and clears colloidal polyester polyurethane.</title>
        <authorList>
            <consortium name="DOE Joint Genome Institute"/>
            <person name="Roman V.A."/>
            <person name="Bojanowski C."/>
            <person name="Crable B.R."/>
            <person name="Wagner D.N."/>
            <person name="Hung C.S."/>
            <person name="Nadeau L.J."/>
            <person name="Schratz L."/>
            <person name="Haridas S."/>
            <person name="Pangilinan J."/>
            <person name="Lipzen A."/>
            <person name="Na H."/>
            <person name="Yan M."/>
            <person name="Ng V."/>
            <person name="Grigoriev I.V."/>
            <person name="Spatafora J.W."/>
            <person name="Barlow D."/>
            <person name="Biffinger J."/>
            <person name="Kelley-Loughnane N."/>
            <person name="Varaljay V.A."/>
            <person name="Crookes-Goodson W.J."/>
        </authorList>
    </citation>
    <scope>NUCLEOTIDE SEQUENCE</scope>
    <source>
        <strain evidence="8">5307AH</strain>
    </source>
</reference>
<evidence type="ECO:0000313" key="8">
    <source>
        <dbReference type="EMBL" id="KAK1926636.1"/>
    </source>
</evidence>
<keyword evidence="2 6" id="KW-0812">Transmembrane</keyword>
<dbReference type="GO" id="GO:0005783">
    <property type="term" value="C:endoplasmic reticulum"/>
    <property type="evidence" value="ECO:0007669"/>
    <property type="project" value="TreeGrafter"/>
</dbReference>
<dbReference type="PANTHER" id="PTHR46346">
    <property type="entry name" value="PHOSPHATIDYLINOSITOL N-ACETYLGLUCOSAMINYLTRANSFERASE SUBUNIT P"/>
    <property type="match status" value="1"/>
</dbReference>
<sequence>MSTCRKRIVTDDTGRLAGSPPSPQTIRDTTSPLSPISPWPPLVTDDADTAPQETSHHVLQTLSSTSESNLPTSKEIYGSIAVLSTAIVFLVYLLWAFLPPQALDCVGWTWYPSRDWALIMPCWLMLVVLLTYLSYAGVTAYLTPPFDAPNLITGTPGVF</sequence>
<accession>A0AAD9FV07</accession>
<dbReference type="GO" id="GO:0016020">
    <property type="term" value="C:membrane"/>
    <property type="evidence" value="ECO:0007669"/>
    <property type="project" value="UniProtKB-SubCell"/>
</dbReference>
<dbReference type="PANTHER" id="PTHR46346:SF1">
    <property type="entry name" value="PHOSPHATIDYLINOSITOL N-ACETYLGLUCOSAMINYLTRANSFERASE SUBUNIT P"/>
    <property type="match status" value="1"/>
</dbReference>
<keyword evidence="3 6" id="KW-1133">Transmembrane helix</keyword>
<evidence type="ECO:0000256" key="1">
    <source>
        <dbReference type="ARBA" id="ARBA00004141"/>
    </source>
</evidence>